<organism evidence="1 2">
    <name type="scientific">Spongiibacter nanhainus</name>
    <dbReference type="NCBI Taxonomy" id="2794344"/>
    <lineage>
        <taxon>Bacteria</taxon>
        <taxon>Pseudomonadati</taxon>
        <taxon>Pseudomonadota</taxon>
        <taxon>Gammaproteobacteria</taxon>
        <taxon>Cellvibrionales</taxon>
        <taxon>Spongiibacteraceae</taxon>
        <taxon>Spongiibacter</taxon>
    </lineage>
</organism>
<dbReference type="RefSeq" id="WP_198569929.1">
    <property type="nucleotide sequence ID" value="NZ_CP066167.1"/>
</dbReference>
<name>A0A7T4UQ66_9GAMM</name>
<evidence type="ECO:0000313" key="2">
    <source>
        <dbReference type="Proteomes" id="UP000596063"/>
    </source>
</evidence>
<proteinExistence type="predicted"/>
<accession>A0A7T4UQ66</accession>
<evidence type="ECO:0000313" key="1">
    <source>
        <dbReference type="EMBL" id="QQD18438.1"/>
    </source>
</evidence>
<dbReference type="EMBL" id="CP066167">
    <property type="protein sequence ID" value="QQD18438.1"/>
    <property type="molecule type" value="Genomic_DNA"/>
</dbReference>
<dbReference type="Proteomes" id="UP000596063">
    <property type="component" value="Chromosome"/>
</dbReference>
<sequence length="1211" mass="133410">MEGNTVSVDNIRPFKRVLLGLTPRLSVCICAAILVACGGGGSGGGGSSTRAPELDLAQLGLFDAESVKASVEERLERAYTGSLLPAEATIEEVHFVSQAELLRNRLFLPNLTIELDQFFSEVELSDDNENSQAIQIVLPCGYGGSVEFNGSLDSLGSGSLNLLLNDCTPLLGKDWQQIPTAFNGKGLLHIENFENKKATSVFTRITASNERYVDLVVSGYLELVGAEDYLEYHGVGVMQGSSGSGSLYFDLNYKVVTANTNTALKGRVYLGKPGYFDVVTSENTNPDYDHQPGKIEFFGSHGSSGSIEYYDDRLIKILIDQDGDQQHEHGIYVQFLDTFLREDRKSLKPIRIDELNYPPTVSPPAFLTTEVDTTEAIEVELGSFTDDDTPPSALNADIVWEVNGNPVPNQNSTTLPPGIAKKGDIVAAYSRVSDPYTVSLSEPVELLISNAPSTLVINDAPDQVISGEQLSFKALEVDPDENQDIAPTLLYGPSGAKIDSTGKVTWTPGKMLFEQSLVHFGFKSTSGETDDIKRVEVKVVSPDTAPPLVRGPITGPTSGSALFIGNFVGDSDKEILYLNRLGTISVVENRGAQPKMALSYPYGFSYPGRIRQLIPIDVDNDGIEEIYAANFHDVYLIEHFDRPAKHIIQSQENITDLTIIDADDDGEVEIYYLSSSEDGATYDLYVKEGNDGQSKLLRTGLIASNITPIIRYGNTDADSDIELVTSNGYVINAITGDIEWYFGQNFGDRRFTLADVNGDGADDILTGSGTVMQAYSVVTKTAIDMENAPSRTCDRFHPRTDDHVFVTDDCDSSFVAYHIKNSYVEEVWRLPYEHIISTRNFAIGDSDNDGVAELHWGRLHRHANNSSLVVYEAPPMAALSWEAKNNHELYAAGFANLPNNQTLPMVFSTSDDPSELFTLTNTDNFETINNFPVPNEHIRDALLADFNGDGISELAAVGRNYLFSYNLLVEDTFFSLLDRNSSPFYSYLRLIYLQNDNSPKLLNATNQEVEFIDALSGGVEITIPFSSSLNDFIVSDSSDSSKDVLLLARNDNQLEKWGISDYSSTLIESQDVNCQRVIEINVDADNSKEIICLGRKNSANKTPLIIFNDGDNGLQRVSDSYIPGQVTEVATYTDHNGKERLIASLARYVDRYSLDIESSVLAEIDPFTGSVIWESLPLTSQLNPRHFFEHSIPEKRRILFSTAREVFLIEQ</sequence>
<dbReference type="SUPFAM" id="SSF69318">
    <property type="entry name" value="Integrin alpha N-terminal domain"/>
    <property type="match status" value="2"/>
</dbReference>
<dbReference type="AlphaFoldDB" id="A0A7T4UQ66"/>
<dbReference type="InterPro" id="IPR028994">
    <property type="entry name" value="Integrin_alpha_N"/>
</dbReference>
<dbReference type="KEGG" id="snan:I6N98_00750"/>
<keyword evidence="2" id="KW-1185">Reference proteome</keyword>
<gene>
    <name evidence="1" type="ORF">I6N98_00750</name>
</gene>
<reference evidence="1 2" key="1">
    <citation type="submission" date="2020-12" db="EMBL/GenBank/DDBJ databases">
        <authorList>
            <person name="Shan Y."/>
        </authorList>
    </citation>
    <scope>NUCLEOTIDE SEQUENCE [LARGE SCALE GENOMIC DNA]</scope>
    <source>
        <strain evidence="2">csc3.9</strain>
    </source>
</reference>
<protein>
    <submittedName>
        <fullName evidence="1">VCBS repeat-containing protein</fullName>
    </submittedName>
</protein>